<dbReference type="InterPro" id="IPR025706">
    <property type="entry name" value="Endoa_GalNAc"/>
</dbReference>
<dbReference type="RefSeq" id="WP_377770739.1">
    <property type="nucleotide sequence ID" value="NZ_JBHUHO010000020.1"/>
</dbReference>
<evidence type="ECO:0000313" key="2">
    <source>
        <dbReference type="EMBL" id="MFD2115508.1"/>
    </source>
</evidence>
<evidence type="ECO:0000313" key="3">
    <source>
        <dbReference type="Proteomes" id="UP001597362"/>
    </source>
</evidence>
<organism evidence="2 3">
    <name type="scientific">Paenibacillus yanchengensis</name>
    <dbReference type="NCBI Taxonomy" id="2035833"/>
    <lineage>
        <taxon>Bacteria</taxon>
        <taxon>Bacillati</taxon>
        <taxon>Bacillota</taxon>
        <taxon>Bacilli</taxon>
        <taxon>Bacillales</taxon>
        <taxon>Paenibacillaceae</taxon>
        <taxon>Paenibacillus</taxon>
    </lineage>
</organism>
<name>A0ABW4YIJ5_9BACL</name>
<accession>A0ABW4YIJ5</accession>
<protein>
    <submittedName>
        <fullName evidence="2">Endo-alpha-N-acetylgalactosaminidase family protein</fullName>
    </submittedName>
</protein>
<dbReference type="Gene3D" id="3.20.20.80">
    <property type="entry name" value="Glycosidases"/>
    <property type="match status" value="1"/>
</dbReference>
<comment type="caution">
    <text evidence="2">The sequence shown here is derived from an EMBL/GenBank/DDBJ whole genome shotgun (WGS) entry which is preliminary data.</text>
</comment>
<proteinExistence type="predicted"/>
<sequence length="476" mass="55902">MTIPITHTAWRNISGNYYDWTITKQPERPYLHDYSKTLSMKLGMANPDQQGGSIVYCTFEQALTVIKETDKLTRGIPKIFYLVGWQYNGHDDKYPAWHEVNEALKRPEDATARDSYLWLMEEAKQYNTTVSVHANMTDAYQDSPLWEEYTKQGAIARFETGEFLVIGSYNNREAYQISYKEEWESGLAVARIDALIELLQLDEAKTVHLDAFFPRTNPSMNYSEEDQSIYMRKIIRYFRDRDIDVTSENFGHYRNDPFIGLQPWCWWFDMTRETLFMERPAALLTGAYIRDYCLPDIPRRYDLEFMFGATMHGEGIFYDEEKGTIGDRWDTALLEEFCKTTLRYQFLNHFERLQLEGETERRIVTYSDDLVLHLYEQTMHYKGCLLQEKTDLFIPALWQTHLEIIAYSDSGYLYPRTWTLPPQWHHVDAVDIYTITKTGLQPLQSRVKLTSNYQLQLDLAPKTALAIVPAGTNWAE</sequence>
<dbReference type="InterPro" id="IPR013780">
    <property type="entry name" value="Glyco_hydro_b"/>
</dbReference>
<keyword evidence="3" id="KW-1185">Reference proteome</keyword>
<dbReference type="Proteomes" id="UP001597362">
    <property type="component" value="Unassembled WGS sequence"/>
</dbReference>
<feature type="domain" description="Endo-alpha-N-acetylgalactosaminidase" evidence="1">
    <location>
        <begin position="58"/>
        <end position="213"/>
    </location>
</feature>
<reference evidence="3" key="1">
    <citation type="journal article" date="2019" name="Int. J. Syst. Evol. Microbiol.">
        <title>The Global Catalogue of Microorganisms (GCM) 10K type strain sequencing project: providing services to taxonomists for standard genome sequencing and annotation.</title>
        <authorList>
            <consortium name="The Broad Institute Genomics Platform"/>
            <consortium name="The Broad Institute Genome Sequencing Center for Infectious Disease"/>
            <person name="Wu L."/>
            <person name="Ma J."/>
        </authorList>
    </citation>
    <scope>NUCLEOTIDE SEQUENCE [LARGE SCALE GENOMIC DNA]</scope>
    <source>
        <strain evidence="3">GH52</strain>
    </source>
</reference>
<dbReference type="Pfam" id="PF12905">
    <property type="entry name" value="Glyco_hydro_101"/>
    <property type="match status" value="1"/>
</dbReference>
<dbReference type="EMBL" id="JBHUHO010000020">
    <property type="protein sequence ID" value="MFD2115508.1"/>
    <property type="molecule type" value="Genomic_DNA"/>
</dbReference>
<dbReference type="Gene3D" id="2.60.40.1180">
    <property type="entry name" value="Golgi alpha-mannosidase II"/>
    <property type="match status" value="1"/>
</dbReference>
<evidence type="ECO:0000259" key="1">
    <source>
        <dbReference type="Pfam" id="PF12905"/>
    </source>
</evidence>
<gene>
    <name evidence="2" type="ORF">ACFSJH_07160</name>
</gene>